<accession>A0A139X7Q4</accession>
<dbReference type="Proteomes" id="UP000076925">
    <property type="component" value="Unassembled WGS sequence"/>
</dbReference>
<dbReference type="EMBL" id="ANNX02000026">
    <property type="protein sequence ID" value="KYC40662.1"/>
    <property type="molecule type" value="Genomic_DNA"/>
</dbReference>
<evidence type="ECO:0000313" key="4">
    <source>
        <dbReference type="Proteomes" id="UP000076925"/>
    </source>
</evidence>
<keyword evidence="1" id="KW-0479">Metal-binding</keyword>
<dbReference type="SUPFAM" id="SSF56209">
    <property type="entry name" value="Nitrile hydratase alpha chain"/>
    <property type="match status" value="1"/>
</dbReference>
<proteinExistence type="predicted"/>
<keyword evidence="4" id="KW-1185">Reference proteome</keyword>
<comment type="caution">
    <text evidence="3">The sequence shown here is derived from an EMBL/GenBank/DDBJ whole genome shotgun (WGS) entry which is preliminary data.</text>
</comment>
<evidence type="ECO:0000256" key="1">
    <source>
        <dbReference type="ARBA" id="ARBA00022723"/>
    </source>
</evidence>
<dbReference type="InterPro" id="IPR036648">
    <property type="entry name" value="CN_Hdrase_a/SCN_Hdrase_g_sf"/>
</dbReference>
<evidence type="ECO:0000313" key="3">
    <source>
        <dbReference type="EMBL" id="KYC40662.1"/>
    </source>
</evidence>
<gene>
    <name evidence="3" type="ORF">WA1_23750</name>
</gene>
<dbReference type="GO" id="GO:0003824">
    <property type="term" value="F:catalytic activity"/>
    <property type="evidence" value="ECO:0007669"/>
    <property type="project" value="InterPro"/>
</dbReference>
<name>A0A139X7Q4_9CYAN</name>
<dbReference type="RefSeq" id="WP_017740068.1">
    <property type="nucleotide sequence ID" value="NZ_KQ976354.1"/>
</dbReference>
<dbReference type="InterPro" id="IPR004232">
    <property type="entry name" value="CN_Hdrtase_a/SCN_Hdrlase_g"/>
</dbReference>
<protein>
    <recommendedName>
        <fullName evidence="2">Nitrile hydratase alpha/Thiocyanate hydrolase gamma domain-containing protein</fullName>
    </recommendedName>
</protein>
<dbReference type="Pfam" id="PF02979">
    <property type="entry name" value="NHase_alpha"/>
    <property type="match status" value="1"/>
</dbReference>
<organism evidence="3 4">
    <name type="scientific">Scytonema hofmannii PCC 7110</name>
    <dbReference type="NCBI Taxonomy" id="128403"/>
    <lineage>
        <taxon>Bacteria</taxon>
        <taxon>Bacillati</taxon>
        <taxon>Cyanobacteriota</taxon>
        <taxon>Cyanophyceae</taxon>
        <taxon>Nostocales</taxon>
        <taxon>Scytonemataceae</taxon>
        <taxon>Scytonema</taxon>
    </lineage>
</organism>
<feature type="domain" description="Nitrile hydratase alpha/Thiocyanate hydrolase gamma" evidence="2">
    <location>
        <begin position="18"/>
        <end position="80"/>
    </location>
</feature>
<evidence type="ECO:0000259" key="2">
    <source>
        <dbReference type="Pfam" id="PF02979"/>
    </source>
</evidence>
<sequence>MSNPNQTLEERIIAKAMNDEAYKQQLMSNPRLIIEQELGRSWPQEVEIEVVQQTKKKVYLVLPPNTDELPNQELSEQQLEAVAGGVGAEAQTTPFCAVVIFSIAVCRR</sequence>
<reference evidence="3 4" key="1">
    <citation type="journal article" date="2013" name="Genome Biol. Evol.">
        <title>Genomes of Stigonematalean cyanobacteria (subsection V) and the evolution of oxygenic photosynthesis from prokaryotes to plastids.</title>
        <authorList>
            <person name="Dagan T."/>
            <person name="Roettger M."/>
            <person name="Stucken K."/>
            <person name="Landan G."/>
            <person name="Koch R."/>
            <person name="Major P."/>
            <person name="Gould S.B."/>
            <person name="Goremykin V.V."/>
            <person name="Rippka R."/>
            <person name="Tandeau de Marsac N."/>
            <person name="Gugger M."/>
            <person name="Lockhart P.J."/>
            <person name="Allen J.F."/>
            <person name="Brune I."/>
            <person name="Maus I."/>
            <person name="Puhler A."/>
            <person name="Martin W.F."/>
        </authorList>
    </citation>
    <scope>NUCLEOTIDE SEQUENCE [LARGE SCALE GENOMIC DNA]</scope>
    <source>
        <strain evidence="3 4">PCC 7110</strain>
    </source>
</reference>
<dbReference type="Gene3D" id="3.90.330.10">
    <property type="entry name" value="Nitrile hydratase alpha /Thiocyanate hydrolase gamma"/>
    <property type="match status" value="1"/>
</dbReference>
<dbReference type="NCBIfam" id="TIGR03793">
    <property type="entry name" value="leader_NHLP"/>
    <property type="match status" value="1"/>
</dbReference>
<dbReference type="InterPro" id="IPR022513">
    <property type="entry name" value="TOMM_pelo"/>
</dbReference>
<dbReference type="GO" id="GO:0046914">
    <property type="term" value="F:transition metal ion binding"/>
    <property type="evidence" value="ECO:0007669"/>
    <property type="project" value="InterPro"/>
</dbReference>
<dbReference type="OrthoDB" id="516057at2"/>
<dbReference type="AlphaFoldDB" id="A0A139X7Q4"/>